<gene>
    <name evidence="3" type="ORF">O3M35_006903</name>
</gene>
<comment type="caution">
    <text evidence="3">The sequence shown here is derived from an EMBL/GenBank/DDBJ whole genome shotgun (WGS) entry which is preliminary data.</text>
</comment>
<evidence type="ECO:0000313" key="4">
    <source>
        <dbReference type="Proteomes" id="UP001461498"/>
    </source>
</evidence>
<proteinExistence type="predicted"/>
<feature type="region of interest" description="Disordered" evidence="1">
    <location>
        <begin position="40"/>
        <end position="60"/>
    </location>
</feature>
<feature type="signal peptide" evidence="2">
    <location>
        <begin position="1"/>
        <end position="16"/>
    </location>
</feature>
<keyword evidence="4" id="KW-1185">Reference proteome</keyword>
<evidence type="ECO:0000256" key="2">
    <source>
        <dbReference type="SAM" id="SignalP"/>
    </source>
</evidence>
<evidence type="ECO:0000256" key="1">
    <source>
        <dbReference type="SAM" id="MobiDB-lite"/>
    </source>
</evidence>
<dbReference type="EMBL" id="JAPXFL010000003">
    <property type="protein sequence ID" value="KAK9509635.1"/>
    <property type="molecule type" value="Genomic_DNA"/>
</dbReference>
<reference evidence="3 4" key="1">
    <citation type="submission" date="2022-12" db="EMBL/GenBank/DDBJ databases">
        <title>Chromosome-level genome assembly of true bugs.</title>
        <authorList>
            <person name="Ma L."/>
            <person name="Li H."/>
        </authorList>
    </citation>
    <scope>NUCLEOTIDE SEQUENCE [LARGE SCALE GENOMIC DNA]</scope>
    <source>
        <strain evidence="3">Lab_2022b</strain>
    </source>
</reference>
<organism evidence="3 4">
    <name type="scientific">Rhynocoris fuscipes</name>
    <dbReference type="NCBI Taxonomy" id="488301"/>
    <lineage>
        <taxon>Eukaryota</taxon>
        <taxon>Metazoa</taxon>
        <taxon>Ecdysozoa</taxon>
        <taxon>Arthropoda</taxon>
        <taxon>Hexapoda</taxon>
        <taxon>Insecta</taxon>
        <taxon>Pterygota</taxon>
        <taxon>Neoptera</taxon>
        <taxon>Paraneoptera</taxon>
        <taxon>Hemiptera</taxon>
        <taxon>Heteroptera</taxon>
        <taxon>Panheteroptera</taxon>
        <taxon>Cimicomorpha</taxon>
        <taxon>Reduviidae</taxon>
        <taxon>Harpactorinae</taxon>
        <taxon>Harpactorini</taxon>
        <taxon>Rhynocoris</taxon>
    </lineage>
</organism>
<dbReference type="AlphaFoldDB" id="A0AAW1DIX6"/>
<keyword evidence="2" id="KW-0732">Signal</keyword>
<dbReference type="Proteomes" id="UP001461498">
    <property type="component" value="Unassembled WGS sequence"/>
</dbReference>
<feature type="chain" id="PRO_5043699214" evidence="2">
    <location>
        <begin position="17"/>
        <end position="721"/>
    </location>
</feature>
<protein>
    <submittedName>
        <fullName evidence="3">Uncharacterized protein</fullName>
    </submittedName>
</protein>
<evidence type="ECO:0000313" key="3">
    <source>
        <dbReference type="EMBL" id="KAK9509635.1"/>
    </source>
</evidence>
<sequence length="721" mass="80946">MKTPLFLILLVGTALASPFPRDINEEQPLEDFAGENQRVKRDKNNEISVHISRGGGGGTQGTITYSRKFRRDVDDLAQEVEANEDVQVDGNERVKRGYNNEIGVHLSRGSRGGTQGMITYSRRFRRDADDLAQEVEAPEEIQVDGNERVKRDKNNEIGVHISRGSSGGTQGTITYSRRFRRDADDHEQEVEAPEVMIGENQRVKRDKNNEIGVHISRGSSGGTQGTITYSRRFRRDADDHEQEVEAPEVMIGENQRVKRDKNNEIGVHISRGSNGGTQGTITYSRRFRRDADDHEQEVEAPEVMIGENQRVKRDKNNEIGVHLSRGSSGGTQGMITFSHRFRRDADDLAQEVEAPEVMVGENQRVKRGYNNEIGVHLSRGSRGGTQGMITYSRRFRRDADDLAQEVEAPQVMVGENQRVKRGYNNEIGVHLSRGSSGGTQGMITYSRRFRRDADDLAQEVEAPQVMVGENQRVKRGYNNEIGVHLSRGSSGGTQGMITYSRRFRRDADDLAQEVEAPQVMVGENQRVKRGYNNEIGVHLSRGSSGGTQGMITYSRRFRRDADDLAQEVEAPQVMVGENQRVKRGYNNEIGVHLSRGSSGGTQGMITYTRRFRRDADDLAQEVEAPQVMVGENQRVKRGYNNEIGVHLSRGSSGGTQGMITYSRRFRRDADDLAQEVEAPQVMVGENQRVKRGYNNEIGVHLSRGSRGGTQGMITYSRRFRR</sequence>
<accession>A0AAW1DIX6</accession>
<name>A0AAW1DIX6_9HEMI</name>